<keyword evidence="2" id="KW-0812">Transmembrane</keyword>
<reference evidence="3 4" key="1">
    <citation type="journal article" date="2014" name="Genome Biol. Evol.">
        <title>The genome of the myxosporean Thelohanellus kitauei shows adaptations to nutrient acquisition within its fish host.</title>
        <authorList>
            <person name="Yang Y."/>
            <person name="Xiong J."/>
            <person name="Zhou Z."/>
            <person name="Huo F."/>
            <person name="Miao W."/>
            <person name="Ran C."/>
            <person name="Liu Y."/>
            <person name="Zhang J."/>
            <person name="Feng J."/>
            <person name="Wang M."/>
            <person name="Wang M."/>
            <person name="Wang L."/>
            <person name="Yao B."/>
        </authorList>
    </citation>
    <scope>NUCLEOTIDE SEQUENCE [LARGE SCALE GENOMIC DNA]</scope>
    <source>
        <strain evidence="3">Wuqing</strain>
    </source>
</reference>
<evidence type="ECO:0000256" key="1">
    <source>
        <dbReference type="SAM" id="MobiDB-lite"/>
    </source>
</evidence>
<evidence type="ECO:0000313" key="4">
    <source>
        <dbReference type="Proteomes" id="UP000031668"/>
    </source>
</evidence>
<comment type="caution">
    <text evidence="3">The sequence shown here is derived from an EMBL/GenBank/DDBJ whole genome shotgun (WGS) entry which is preliminary data.</text>
</comment>
<keyword evidence="2" id="KW-0472">Membrane</keyword>
<name>A0A0C2IJD2_THEKT</name>
<keyword evidence="2" id="KW-1133">Transmembrane helix</keyword>
<accession>A0A0C2IJD2</accession>
<evidence type="ECO:0000313" key="3">
    <source>
        <dbReference type="EMBL" id="KII65484.1"/>
    </source>
</evidence>
<feature type="transmembrane region" description="Helical" evidence="2">
    <location>
        <begin position="59"/>
        <end position="76"/>
    </location>
</feature>
<sequence>MICERKQNGTIECKYNFVTYPDNKSCAALSQDTIVAKEVKKLQVLQPQHHQFNLLANRSNIVIFALLTIYIVQYVFSKCDTHIDYDSSSRSATILASNIGQISSHDMRAEAFPRSNRSKMMFDKDIYESNCPSIYNDCYKDIYKSTEDSQPNDSIYNLGLDIEDEDGRSRSNSDYYNSSMSDNEHYSIYQPAGYPVEKSMDRFKGSSNSYYE</sequence>
<feature type="compositionally biased region" description="Low complexity" evidence="1">
    <location>
        <begin position="170"/>
        <end position="181"/>
    </location>
</feature>
<evidence type="ECO:0000256" key="2">
    <source>
        <dbReference type="SAM" id="Phobius"/>
    </source>
</evidence>
<dbReference type="AlphaFoldDB" id="A0A0C2IJD2"/>
<keyword evidence="4" id="KW-1185">Reference proteome</keyword>
<gene>
    <name evidence="3" type="ORF">RF11_07000</name>
</gene>
<dbReference type="EMBL" id="JWZT01003808">
    <property type="protein sequence ID" value="KII65484.1"/>
    <property type="molecule type" value="Genomic_DNA"/>
</dbReference>
<feature type="region of interest" description="Disordered" evidence="1">
    <location>
        <begin position="154"/>
        <end position="186"/>
    </location>
</feature>
<dbReference type="Proteomes" id="UP000031668">
    <property type="component" value="Unassembled WGS sequence"/>
</dbReference>
<protein>
    <submittedName>
        <fullName evidence="3">Uncharacterized protein</fullName>
    </submittedName>
</protein>
<proteinExistence type="predicted"/>
<organism evidence="3 4">
    <name type="scientific">Thelohanellus kitauei</name>
    <name type="common">Myxosporean</name>
    <dbReference type="NCBI Taxonomy" id="669202"/>
    <lineage>
        <taxon>Eukaryota</taxon>
        <taxon>Metazoa</taxon>
        <taxon>Cnidaria</taxon>
        <taxon>Myxozoa</taxon>
        <taxon>Myxosporea</taxon>
        <taxon>Bivalvulida</taxon>
        <taxon>Platysporina</taxon>
        <taxon>Myxobolidae</taxon>
        <taxon>Thelohanellus</taxon>
    </lineage>
</organism>